<dbReference type="eggNOG" id="COG0745">
    <property type="taxonomic scope" value="Bacteria"/>
</dbReference>
<keyword evidence="13" id="KW-1185">Reference proteome</keyword>
<dbReference type="CDD" id="cd17624">
    <property type="entry name" value="REC_OmpR_PmrA-like"/>
    <property type="match status" value="1"/>
</dbReference>
<keyword evidence="2" id="KW-0963">Cytoplasm</keyword>
<evidence type="ECO:0000313" key="12">
    <source>
        <dbReference type="EMBL" id="KFC85361.1"/>
    </source>
</evidence>
<evidence type="ECO:0000256" key="7">
    <source>
        <dbReference type="ARBA" id="ARBA00023163"/>
    </source>
</evidence>
<dbReference type="Gene3D" id="1.10.10.10">
    <property type="entry name" value="Winged helix-like DNA-binding domain superfamily/Winged helix DNA-binding domain"/>
    <property type="match status" value="1"/>
</dbReference>
<dbReference type="SUPFAM" id="SSF52172">
    <property type="entry name" value="CheY-like"/>
    <property type="match status" value="1"/>
</dbReference>
<evidence type="ECO:0000259" key="11">
    <source>
        <dbReference type="PROSITE" id="PS51755"/>
    </source>
</evidence>
<keyword evidence="6 9" id="KW-0238">DNA-binding</keyword>
<evidence type="ECO:0000256" key="2">
    <source>
        <dbReference type="ARBA" id="ARBA00022490"/>
    </source>
</evidence>
<dbReference type="FunFam" id="3.40.50.2300:FF:000002">
    <property type="entry name" value="DNA-binding response regulator PhoP"/>
    <property type="match status" value="1"/>
</dbReference>
<comment type="subcellular location">
    <subcellularLocation>
        <location evidence="1">Cytoplasm</location>
    </subcellularLocation>
</comment>
<keyword evidence="3 8" id="KW-0597">Phosphoprotein</keyword>
<dbReference type="Pfam" id="PF00486">
    <property type="entry name" value="Trans_reg_C"/>
    <property type="match status" value="1"/>
</dbReference>
<dbReference type="InterPro" id="IPR001789">
    <property type="entry name" value="Sig_transdc_resp-reg_receiver"/>
</dbReference>
<evidence type="ECO:0000256" key="1">
    <source>
        <dbReference type="ARBA" id="ARBA00004496"/>
    </source>
</evidence>
<evidence type="ECO:0000256" key="6">
    <source>
        <dbReference type="ARBA" id="ARBA00023125"/>
    </source>
</evidence>
<reference evidence="12 13" key="1">
    <citation type="submission" date="2014-05" db="EMBL/GenBank/DDBJ databases">
        <title>ATOL: Assembling a taxonomically balanced genome-scale reconstruction of the evolutionary history of the Enterobacteriaceae.</title>
        <authorList>
            <person name="Plunkett G.III."/>
            <person name="Neeno-Eckwall E.C."/>
            <person name="Glasner J.D."/>
            <person name="Perna N.T."/>
        </authorList>
    </citation>
    <scope>NUCLEOTIDE SEQUENCE [LARGE SCALE GENOMIC DNA]</scope>
    <source>
        <strain evidence="12 13">ATCC 33852</strain>
    </source>
</reference>
<dbReference type="AlphaFoldDB" id="A0A085GNR6"/>
<keyword evidence="7" id="KW-0804">Transcription</keyword>
<keyword evidence="5" id="KW-0805">Transcription regulation</keyword>
<dbReference type="InterPro" id="IPR011006">
    <property type="entry name" value="CheY-like_superfamily"/>
</dbReference>
<dbReference type="GO" id="GO:0000156">
    <property type="term" value="F:phosphorelay response regulator activity"/>
    <property type="evidence" value="ECO:0007669"/>
    <property type="project" value="TreeGrafter"/>
</dbReference>
<dbReference type="InterPro" id="IPR001867">
    <property type="entry name" value="OmpR/PhoB-type_DNA-bd"/>
</dbReference>
<dbReference type="Gene3D" id="3.40.50.2300">
    <property type="match status" value="1"/>
</dbReference>
<dbReference type="CDD" id="cd00383">
    <property type="entry name" value="trans_reg_C"/>
    <property type="match status" value="1"/>
</dbReference>
<evidence type="ECO:0000256" key="4">
    <source>
        <dbReference type="ARBA" id="ARBA00023012"/>
    </source>
</evidence>
<dbReference type="GO" id="GO:0005829">
    <property type="term" value="C:cytosol"/>
    <property type="evidence" value="ECO:0007669"/>
    <property type="project" value="TreeGrafter"/>
</dbReference>
<evidence type="ECO:0000256" key="3">
    <source>
        <dbReference type="ARBA" id="ARBA00022553"/>
    </source>
</evidence>
<dbReference type="Proteomes" id="UP000028640">
    <property type="component" value="Unassembled WGS sequence"/>
</dbReference>
<dbReference type="RefSeq" id="WP_034787373.1">
    <property type="nucleotide sequence ID" value="NZ_JMPJ01000018.1"/>
</dbReference>
<evidence type="ECO:0000259" key="10">
    <source>
        <dbReference type="PROSITE" id="PS50110"/>
    </source>
</evidence>
<dbReference type="PANTHER" id="PTHR48111:SF35">
    <property type="entry name" value="TRANSCRIPTIONAL REGULATORY PROTEIN QSEB"/>
    <property type="match status" value="1"/>
</dbReference>
<dbReference type="PROSITE" id="PS50110">
    <property type="entry name" value="RESPONSE_REGULATORY"/>
    <property type="match status" value="1"/>
</dbReference>
<dbReference type="Gene3D" id="6.10.250.690">
    <property type="match status" value="1"/>
</dbReference>
<dbReference type="OrthoDB" id="9802426at2"/>
<dbReference type="GO" id="GO:0006355">
    <property type="term" value="P:regulation of DNA-templated transcription"/>
    <property type="evidence" value="ECO:0007669"/>
    <property type="project" value="InterPro"/>
</dbReference>
<gene>
    <name evidence="12" type="ORF">GEAM_0326</name>
</gene>
<evidence type="ECO:0000256" key="9">
    <source>
        <dbReference type="PROSITE-ProRule" id="PRU01091"/>
    </source>
</evidence>
<evidence type="ECO:0000313" key="13">
    <source>
        <dbReference type="Proteomes" id="UP000028640"/>
    </source>
</evidence>
<dbReference type="NCBIfam" id="NF007663">
    <property type="entry name" value="PRK10336.1"/>
    <property type="match status" value="1"/>
</dbReference>
<organism evidence="12 13">
    <name type="scientific">Ewingella americana (strain ATCC 33852 / DSM 4580 / CCUG 14506 / JCM 5911 / LMG 7869 / NCTC 12157 / CDC 1468-78)</name>
    <dbReference type="NCBI Taxonomy" id="910964"/>
    <lineage>
        <taxon>Bacteria</taxon>
        <taxon>Pseudomonadati</taxon>
        <taxon>Pseudomonadota</taxon>
        <taxon>Gammaproteobacteria</taxon>
        <taxon>Enterobacterales</taxon>
        <taxon>Yersiniaceae</taxon>
        <taxon>Ewingella</taxon>
    </lineage>
</organism>
<dbReference type="PROSITE" id="PS51755">
    <property type="entry name" value="OMPR_PHOB"/>
    <property type="match status" value="1"/>
</dbReference>
<dbReference type="GO" id="GO:0000976">
    <property type="term" value="F:transcription cis-regulatory region binding"/>
    <property type="evidence" value="ECO:0007669"/>
    <property type="project" value="TreeGrafter"/>
</dbReference>
<evidence type="ECO:0000256" key="5">
    <source>
        <dbReference type="ARBA" id="ARBA00023015"/>
    </source>
</evidence>
<dbReference type="InterPro" id="IPR036388">
    <property type="entry name" value="WH-like_DNA-bd_sf"/>
</dbReference>
<sequence length="224" mass="24756">MRILLIEDDSMIGDGIKAGLGKLGFTLDWFTDGEMGRAALDSAPYDAVILDLSLPGIDGMQLLREWRRDGKDTPVLILTARDALEQRVSGLQAGADDYLCKPFALVEVAARLQALIRRRHGHITPTITHGNLHFNPAARSATLNGEAVVLTQREISVMELFLNNKGRVLPRPLIQEKLYSWDDEVSSNAVEVHIHHLRKKLGNGFIRTVHGVGYTLGDATEESQ</sequence>
<feature type="DNA-binding region" description="OmpR/PhoB-type" evidence="9">
    <location>
        <begin position="124"/>
        <end position="218"/>
    </location>
</feature>
<dbReference type="InterPro" id="IPR039420">
    <property type="entry name" value="WalR-like"/>
</dbReference>
<proteinExistence type="predicted"/>
<dbReference type="SMART" id="SM00862">
    <property type="entry name" value="Trans_reg_C"/>
    <property type="match status" value="1"/>
</dbReference>
<dbReference type="PANTHER" id="PTHR48111">
    <property type="entry name" value="REGULATOR OF RPOS"/>
    <property type="match status" value="1"/>
</dbReference>
<dbReference type="EMBL" id="JMPJ01000018">
    <property type="protein sequence ID" value="KFC85361.1"/>
    <property type="molecule type" value="Genomic_DNA"/>
</dbReference>
<feature type="modified residue" description="4-aspartylphosphate" evidence="8">
    <location>
        <position position="51"/>
    </location>
</feature>
<accession>A0A085GNR6</accession>
<dbReference type="GO" id="GO:0032993">
    <property type="term" value="C:protein-DNA complex"/>
    <property type="evidence" value="ECO:0007669"/>
    <property type="project" value="TreeGrafter"/>
</dbReference>
<comment type="caution">
    <text evidence="12">The sequence shown here is derived from an EMBL/GenBank/DDBJ whole genome shotgun (WGS) entry which is preliminary data.</text>
</comment>
<protein>
    <submittedName>
        <fullName evidence="12">Two-component system response regulator</fullName>
    </submittedName>
</protein>
<dbReference type="GeneID" id="78382995"/>
<keyword evidence="4" id="KW-0902">Two-component regulatory system</keyword>
<feature type="domain" description="OmpR/PhoB-type" evidence="11">
    <location>
        <begin position="124"/>
        <end position="218"/>
    </location>
</feature>
<dbReference type="SMART" id="SM00448">
    <property type="entry name" value="REC"/>
    <property type="match status" value="1"/>
</dbReference>
<feature type="domain" description="Response regulatory" evidence="10">
    <location>
        <begin position="2"/>
        <end position="116"/>
    </location>
</feature>
<name>A0A085GNR6_EWIA3</name>
<evidence type="ECO:0000256" key="8">
    <source>
        <dbReference type="PROSITE-ProRule" id="PRU00169"/>
    </source>
</evidence>
<dbReference type="STRING" id="910964.GEAM_0326"/>
<dbReference type="Pfam" id="PF00072">
    <property type="entry name" value="Response_reg"/>
    <property type="match status" value="1"/>
</dbReference>